<evidence type="ECO:0000256" key="3">
    <source>
        <dbReference type="ARBA" id="ARBA00022777"/>
    </source>
</evidence>
<evidence type="ECO:0000256" key="2">
    <source>
        <dbReference type="ARBA" id="ARBA00022679"/>
    </source>
</evidence>
<keyword evidence="2" id="KW-0808">Transferase</keyword>
<keyword evidence="3 5" id="KW-0418">Kinase</keyword>
<dbReference type="CDD" id="cd01166">
    <property type="entry name" value="KdgK"/>
    <property type="match status" value="1"/>
</dbReference>
<dbReference type="Gene3D" id="3.40.1190.20">
    <property type="match status" value="1"/>
</dbReference>
<dbReference type="AlphaFoldDB" id="A0A1I5KLM8"/>
<comment type="similarity">
    <text evidence="1">Belongs to the carbohydrate kinase PfkB family.</text>
</comment>
<dbReference type="eggNOG" id="COG0524">
    <property type="taxonomic scope" value="Bacteria"/>
</dbReference>
<evidence type="ECO:0000313" key="6">
    <source>
        <dbReference type="Proteomes" id="UP000183413"/>
    </source>
</evidence>
<dbReference type="EMBL" id="FOVH01000010">
    <property type="protein sequence ID" value="SFO85797.1"/>
    <property type="molecule type" value="Genomic_DNA"/>
</dbReference>
<feature type="domain" description="Carbohydrate kinase PfkB" evidence="4">
    <location>
        <begin position="19"/>
        <end position="321"/>
    </location>
</feature>
<dbReference type="InParanoid" id="A0A1I5KLM8"/>
<name>A0A1I5KLM8_9ACTN</name>
<dbReference type="PANTHER" id="PTHR43320:SF2">
    <property type="entry name" value="2-DEHYDRO-3-DEOXYGLUCONOKINASE_2-DEHYDRO-3-DEOXYGALACTONOKINASE"/>
    <property type="match status" value="1"/>
</dbReference>
<dbReference type="InterPro" id="IPR029056">
    <property type="entry name" value="Ribokinase-like"/>
</dbReference>
<dbReference type="InterPro" id="IPR052700">
    <property type="entry name" value="Carb_kinase_PfkB-like"/>
</dbReference>
<dbReference type="SUPFAM" id="SSF53613">
    <property type="entry name" value="Ribokinase-like"/>
    <property type="match status" value="1"/>
</dbReference>
<dbReference type="GO" id="GO:0016301">
    <property type="term" value="F:kinase activity"/>
    <property type="evidence" value="ECO:0007669"/>
    <property type="project" value="UniProtKB-KW"/>
</dbReference>
<accession>A0A1I5KLM8</accession>
<dbReference type="STRING" id="1993.SAMN04489713_11047"/>
<dbReference type="RefSeq" id="WP_024935028.1">
    <property type="nucleotide sequence ID" value="NZ_CP083237.1"/>
</dbReference>
<dbReference type="OrthoDB" id="9808601at2"/>
<protein>
    <submittedName>
        <fullName evidence="5">2-keto-3-deoxygluconate kinase</fullName>
    </submittedName>
</protein>
<dbReference type="GeneID" id="99650670"/>
<sequence length="343" mass="35418">MNEPAPSRPASASPPPPRVVGLGESLIRLSAPGHERLDQAGDLRVHVGGAEMNALIGAAGLGLPATWLTRLADNPLGRRIAAHARAHGVVPHVDWDGAARAPLYFVEHGAHPRPSEVLYDRSGTAMTRLTADTFGWTDAVAGAGAVVCSGITCALGAGPAAAAEALLAAARAAGARTAFDVNHRSKLWTWEQAVPVLRRLLPSVDVLLAGHQDLLRLLPSADPDAGRVALAHRAIEEFGCDTVVLRETARLTGRRVATGVAAVTSGGEVASPTYEADAVDPFGAGDAAFGVLIASLLTGDDLATAVDKAAWAGAFQHTLPGDACTIRPADLARRGAPARRILR</sequence>
<evidence type="ECO:0000259" key="4">
    <source>
        <dbReference type="Pfam" id="PF00294"/>
    </source>
</evidence>
<evidence type="ECO:0000256" key="1">
    <source>
        <dbReference type="ARBA" id="ARBA00010688"/>
    </source>
</evidence>
<dbReference type="Proteomes" id="UP000183413">
    <property type="component" value="Unassembled WGS sequence"/>
</dbReference>
<organism evidence="5 6">
    <name type="scientific">Actinomadura madurae</name>
    <dbReference type="NCBI Taxonomy" id="1993"/>
    <lineage>
        <taxon>Bacteria</taxon>
        <taxon>Bacillati</taxon>
        <taxon>Actinomycetota</taxon>
        <taxon>Actinomycetes</taxon>
        <taxon>Streptosporangiales</taxon>
        <taxon>Thermomonosporaceae</taxon>
        <taxon>Actinomadura</taxon>
    </lineage>
</organism>
<proteinExistence type="inferred from homology"/>
<keyword evidence="6" id="KW-1185">Reference proteome</keyword>
<dbReference type="PANTHER" id="PTHR43320">
    <property type="entry name" value="SUGAR KINASE"/>
    <property type="match status" value="1"/>
</dbReference>
<dbReference type="InterPro" id="IPR011611">
    <property type="entry name" value="PfkB_dom"/>
</dbReference>
<dbReference type="Pfam" id="PF00294">
    <property type="entry name" value="PfkB"/>
    <property type="match status" value="1"/>
</dbReference>
<gene>
    <name evidence="5" type="ORF">SAMN04489713_11047</name>
</gene>
<evidence type="ECO:0000313" key="5">
    <source>
        <dbReference type="EMBL" id="SFO85797.1"/>
    </source>
</evidence>
<reference evidence="5 6" key="1">
    <citation type="submission" date="2016-10" db="EMBL/GenBank/DDBJ databases">
        <authorList>
            <person name="de Groot N.N."/>
        </authorList>
    </citation>
    <scope>NUCLEOTIDE SEQUENCE [LARGE SCALE GENOMIC DNA]</scope>
    <source>
        <strain evidence="5 6">DSM 43067</strain>
    </source>
</reference>